<dbReference type="EMBL" id="JABFUD020000008">
    <property type="protein sequence ID" value="KAI5076683.1"/>
    <property type="molecule type" value="Genomic_DNA"/>
</dbReference>
<dbReference type="InterPro" id="IPR036514">
    <property type="entry name" value="SGNH_hydro_sf"/>
</dbReference>
<reference evidence="1" key="1">
    <citation type="submission" date="2021-01" db="EMBL/GenBank/DDBJ databases">
        <title>Adiantum capillus-veneris genome.</title>
        <authorList>
            <person name="Fang Y."/>
            <person name="Liao Q."/>
        </authorList>
    </citation>
    <scope>NUCLEOTIDE SEQUENCE</scope>
    <source>
        <strain evidence="1">H3</strain>
        <tissue evidence="1">Leaf</tissue>
    </source>
</reference>
<comment type="caution">
    <text evidence="1">The sequence shown here is derived from an EMBL/GenBank/DDBJ whole genome shotgun (WGS) entry which is preliminary data.</text>
</comment>
<keyword evidence="2" id="KW-1185">Reference proteome</keyword>
<gene>
    <name evidence="1" type="ORF">GOP47_0008748</name>
</gene>
<accession>A0A9D4UZW3</accession>
<sequence>MPIAVAAVLMHELQQGAAAPCYPAIFVFGDSLSDTDNGVLTANPFFLRTAQRPYGETVPGNPAKPRSASAMACCSWTSWQLELDCRF</sequence>
<evidence type="ECO:0000313" key="1">
    <source>
        <dbReference type="EMBL" id="KAI5076683.1"/>
    </source>
</evidence>
<dbReference type="OrthoDB" id="786368at2759"/>
<evidence type="ECO:0000313" key="2">
    <source>
        <dbReference type="Proteomes" id="UP000886520"/>
    </source>
</evidence>
<protein>
    <recommendedName>
        <fullName evidence="3">GDSL esterase/lipase</fullName>
    </recommendedName>
</protein>
<dbReference type="Gene3D" id="3.40.50.1110">
    <property type="entry name" value="SGNH hydrolase"/>
    <property type="match status" value="1"/>
</dbReference>
<organism evidence="1 2">
    <name type="scientific">Adiantum capillus-veneris</name>
    <name type="common">Maidenhair fern</name>
    <dbReference type="NCBI Taxonomy" id="13818"/>
    <lineage>
        <taxon>Eukaryota</taxon>
        <taxon>Viridiplantae</taxon>
        <taxon>Streptophyta</taxon>
        <taxon>Embryophyta</taxon>
        <taxon>Tracheophyta</taxon>
        <taxon>Polypodiopsida</taxon>
        <taxon>Polypodiidae</taxon>
        <taxon>Polypodiales</taxon>
        <taxon>Pteridineae</taxon>
        <taxon>Pteridaceae</taxon>
        <taxon>Vittarioideae</taxon>
        <taxon>Adiantum</taxon>
    </lineage>
</organism>
<evidence type="ECO:0008006" key="3">
    <source>
        <dbReference type="Google" id="ProtNLM"/>
    </source>
</evidence>
<dbReference type="AlphaFoldDB" id="A0A9D4UZW3"/>
<proteinExistence type="predicted"/>
<dbReference type="Proteomes" id="UP000886520">
    <property type="component" value="Chromosome 8"/>
</dbReference>
<name>A0A9D4UZW3_ADICA</name>